<dbReference type="GeneID" id="45698624"/>
<proteinExistence type="predicted"/>
<dbReference type="EMBL" id="CP099587">
    <property type="protein sequence ID" value="USS45060.1"/>
    <property type="molecule type" value="Genomic_DNA"/>
</dbReference>
<protein>
    <recommendedName>
        <fullName evidence="3">Tryptophan halogenase</fullName>
    </recommendedName>
</protein>
<sequence>MTTIVLAGGGLSSWYVVGRLIELDQPVEVWFADADQCDEALAEPFVRYLEQNRIPFARQDIRAELAATRALSSRRRIR</sequence>
<evidence type="ECO:0000313" key="1">
    <source>
        <dbReference type="EMBL" id="USS45060.1"/>
    </source>
</evidence>
<organism evidence="1 2">
    <name type="scientific">Burkholderia glumae</name>
    <name type="common">Pseudomonas glumae</name>
    <dbReference type="NCBI Taxonomy" id="337"/>
    <lineage>
        <taxon>Bacteria</taxon>
        <taxon>Pseudomonadati</taxon>
        <taxon>Pseudomonadota</taxon>
        <taxon>Betaproteobacteria</taxon>
        <taxon>Burkholderiales</taxon>
        <taxon>Burkholderiaceae</taxon>
        <taxon>Burkholderia</taxon>
    </lineage>
</organism>
<gene>
    <name evidence="1" type="ORF">NFI99_26060</name>
</gene>
<accession>A0ABY5BDH1</accession>
<dbReference type="RefSeq" id="WP_217908203.1">
    <property type="nucleotide sequence ID" value="NZ_CP021074.1"/>
</dbReference>
<keyword evidence="2" id="KW-1185">Reference proteome</keyword>
<evidence type="ECO:0008006" key="3">
    <source>
        <dbReference type="Google" id="ProtNLM"/>
    </source>
</evidence>
<evidence type="ECO:0000313" key="2">
    <source>
        <dbReference type="Proteomes" id="UP001056386"/>
    </source>
</evidence>
<dbReference type="Proteomes" id="UP001056386">
    <property type="component" value="Chromosome 1"/>
</dbReference>
<name>A0ABY5BDH1_BURGL</name>
<reference evidence="1" key="1">
    <citation type="submission" date="2022-06" db="EMBL/GenBank/DDBJ databases">
        <title>Draft genome sequence of Burkholderia glumae strain GR20004 isolated from rice panicle showing bacterial panicle blight.</title>
        <authorList>
            <person name="Choi S.Y."/>
            <person name="Lee Y.H."/>
        </authorList>
    </citation>
    <scope>NUCLEOTIDE SEQUENCE</scope>
    <source>
        <strain evidence="1">GR20004</strain>
    </source>
</reference>